<dbReference type="InterPro" id="IPR023204">
    <property type="entry name" value="SP1917_dom_sf"/>
</dbReference>
<reference evidence="1" key="1">
    <citation type="submission" date="2020-02" db="EMBL/GenBank/DDBJ databases">
        <authorList>
            <person name="Meier V. D."/>
        </authorList>
    </citation>
    <scope>NUCLEOTIDE SEQUENCE</scope>
    <source>
        <strain evidence="1">AVDCRST_MAG35</strain>
    </source>
</reference>
<dbReference type="Pfam" id="PF09966">
    <property type="entry name" value="DUF2200"/>
    <property type="match status" value="1"/>
</dbReference>
<dbReference type="AlphaFoldDB" id="A0A6J4Q0C4"/>
<accession>A0A6J4Q0C4</accession>
<dbReference type="EMBL" id="CADCUY010000459">
    <property type="protein sequence ID" value="CAA9424412.1"/>
    <property type="molecule type" value="Genomic_DNA"/>
</dbReference>
<dbReference type="InterPro" id="IPR014580">
    <property type="entry name" value="UCP033199"/>
</dbReference>
<name>A0A6J4Q0C4_9ACTN</name>
<organism evidence="1">
    <name type="scientific">uncultured Quadrisphaera sp</name>
    <dbReference type="NCBI Taxonomy" id="904978"/>
    <lineage>
        <taxon>Bacteria</taxon>
        <taxon>Bacillati</taxon>
        <taxon>Actinomycetota</taxon>
        <taxon>Actinomycetes</taxon>
        <taxon>Kineosporiales</taxon>
        <taxon>Kineosporiaceae</taxon>
        <taxon>Quadrisphaera</taxon>
        <taxon>environmental samples</taxon>
    </lineage>
</organism>
<dbReference type="PIRSF" id="PIRSF033199">
    <property type="entry name" value="UCP033199"/>
    <property type="match status" value="1"/>
</dbReference>
<sequence length="124" mass="13801">MPRHRIFTTPFASVHPHYVAKAERKGRTRAEVDEVICWLTGYDAAGLAAALDELWDVETFFDRAPAMTPHAALITGTICGIRVEEVDDPLMRRIRMLDELVDEVAQGRPMSRVLRGGSVAQSVP</sequence>
<evidence type="ECO:0008006" key="2">
    <source>
        <dbReference type="Google" id="ProtNLM"/>
    </source>
</evidence>
<dbReference type="Gene3D" id="1.10.8.290">
    <property type="entry name" value="uncharacterized protein sp1917 domain"/>
    <property type="match status" value="1"/>
</dbReference>
<proteinExistence type="predicted"/>
<gene>
    <name evidence="1" type="ORF">AVDCRST_MAG35-2201</name>
</gene>
<protein>
    <recommendedName>
        <fullName evidence="2">DUF2200 domain-containing protein</fullName>
    </recommendedName>
</protein>
<evidence type="ECO:0000313" key="1">
    <source>
        <dbReference type="EMBL" id="CAA9424412.1"/>
    </source>
</evidence>